<reference evidence="2 3" key="1">
    <citation type="journal article" date="2016" name="Mol. Biol. Evol.">
        <title>Comparative Genomics of Early-Diverging Mushroom-Forming Fungi Provides Insights into the Origins of Lignocellulose Decay Capabilities.</title>
        <authorList>
            <person name="Nagy L.G."/>
            <person name="Riley R."/>
            <person name="Tritt A."/>
            <person name="Adam C."/>
            <person name="Daum C."/>
            <person name="Floudas D."/>
            <person name="Sun H."/>
            <person name="Yadav J.S."/>
            <person name="Pangilinan J."/>
            <person name="Larsson K.H."/>
            <person name="Matsuura K."/>
            <person name="Barry K."/>
            <person name="Labutti K."/>
            <person name="Kuo R."/>
            <person name="Ohm R.A."/>
            <person name="Bhattacharya S.S."/>
            <person name="Shirouzu T."/>
            <person name="Yoshinaga Y."/>
            <person name="Martin F.M."/>
            <person name="Grigoriev I.V."/>
            <person name="Hibbett D.S."/>
        </authorList>
    </citation>
    <scope>NUCLEOTIDE SEQUENCE [LARGE SCALE GENOMIC DNA]</scope>
    <source>
        <strain evidence="2 3">CBS 109695</strain>
    </source>
</reference>
<evidence type="ECO:0000256" key="1">
    <source>
        <dbReference type="SAM" id="MobiDB-lite"/>
    </source>
</evidence>
<feature type="compositionally biased region" description="Polar residues" evidence="1">
    <location>
        <begin position="37"/>
        <end position="51"/>
    </location>
</feature>
<proteinExistence type="predicted"/>
<dbReference type="AlphaFoldDB" id="A0A166AU11"/>
<keyword evidence="3" id="KW-1185">Reference proteome</keyword>
<protein>
    <submittedName>
        <fullName evidence="2">Uncharacterized protein</fullName>
    </submittedName>
</protein>
<gene>
    <name evidence="2" type="ORF">FIBSPDRAFT_171525</name>
</gene>
<evidence type="ECO:0000313" key="3">
    <source>
        <dbReference type="Proteomes" id="UP000076532"/>
    </source>
</evidence>
<evidence type="ECO:0000313" key="2">
    <source>
        <dbReference type="EMBL" id="KZP11956.1"/>
    </source>
</evidence>
<dbReference type="EMBL" id="KV417654">
    <property type="protein sequence ID" value="KZP11956.1"/>
    <property type="molecule type" value="Genomic_DNA"/>
</dbReference>
<name>A0A166AU11_9AGAM</name>
<sequence length="151" mass="16460">MIARPQRMPKSIHINVSFNRKRRWDNVAKVTARGSRFQGQNGTSGSKQLSGTGSGPNARHLRVRHFGLPHFDSMATASYLGFVSPLVLLCTFAGQGARVIACACTVGRSSVEPSRPSVAHTAETGTLKEPSAMCHRMRQTCIHSWWTGIAL</sequence>
<accession>A0A166AU11</accession>
<feature type="region of interest" description="Disordered" evidence="1">
    <location>
        <begin position="32"/>
        <end position="56"/>
    </location>
</feature>
<dbReference type="Proteomes" id="UP000076532">
    <property type="component" value="Unassembled WGS sequence"/>
</dbReference>
<organism evidence="2 3">
    <name type="scientific">Athelia psychrophila</name>
    <dbReference type="NCBI Taxonomy" id="1759441"/>
    <lineage>
        <taxon>Eukaryota</taxon>
        <taxon>Fungi</taxon>
        <taxon>Dikarya</taxon>
        <taxon>Basidiomycota</taxon>
        <taxon>Agaricomycotina</taxon>
        <taxon>Agaricomycetes</taxon>
        <taxon>Agaricomycetidae</taxon>
        <taxon>Atheliales</taxon>
        <taxon>Atheliaceae</taxon>
        <taxon>Athelia</taxon>
    </lineage>
</organism>